<dbReference type="Gene3D" id="3.10.100.10">
    <property type="entry name" value="Mannose-Binding Protein A, subunit A"/>
    <property type="match status" value="1"/>
</dbReference>
<dbReference type="AlphaFoldDB" id="A0A3P7PS58"/>
<proteinExistence type="predicted"/>
<organism evidence="1 2">
    <name type="scientific">Cylicostephanus goldi</name>
    <name type="common">Nematode worm</name>
    <dbReference type="NCBI Taxonomy" id="71465"/>
    <lineage>
        <taxon>Eukaryota</taxon>
        <taxon>Metazoa</taxon>
        <taxon>Ecdysozoa</taxon>
        <taxon>Nematoda</taxon>
        <taxon>Chromadorea</taxon>
        <taxon>Rhabditida</taxon>
        <taxon>Rhabditina</taxon>
        <taxon>Rhabditomorpha</taxon>
        <taxon>Strongyloidea</taxon>
        <taxon>Strongylidae</taxon>
        <taxon>Cylicostephanus</taxon>
    </lineage>
</organism>
<keyword evidence="2" id="KW-1185">Reference proteome</keyword>
<dbReference type="EMBL" id="UYRV01105244">
    <property type="protein sequence ID" value="VDN20816.1"/>
    <property type="molecule type" value="Genomic_DNA"/>
</dbReference>
<sequence>MLSLCTLYLDTTMLRYAVLAILLLQYARDYSLQTNALILHLADYVGAANIWIGLVCPDTNAKNCVWDDGRIGADQYNAFYPGYPCGNCDQHWLHMFNSKAGDSAGKWASASIYRAKIGYVCEVSTRGTVT</sequence>
<name>A0A3P7PS58_CYLGO</name>
<protein>
    <recommendedName>
        <fullName evidence="3">C-type lectin domain-containing protein</fullName>
    </recommendedName>
</protein>
<evidence type="ECO:0000313" key="2">
    <source>
        <dbReference type="Proteomes" id="UP000271889"/>
    </source>
</evidence>
<dbReference type="InterPro" id="IPR016187">
    <property type="entry name" value="CTDL_fold"/>
</dbReference>
<dbReference type="SUPFAM" id="SSF56436">
    <property type="entry name" value="C-type lectin-like"/>
    <property type="match status" value="1"/>
</dbReference>
<dbReference type="InterPro" id="IPR016186">
    <property type="entry name" value="C-type_lectin-like/link_sf"/>
</dbReference>
<dbReference type="Proteomes" id="UP000271889">
    <property type="component" value="Unassembled WGS sequence"/>
</dbReference>
<evidence type="ECO:0000313" key="1">
    <source>
        <dbReference type="EMBL" id="VDN20816.1"/>
    </source>
</evidence>
<evidence type="ECO:0008006" key="3">
    <source>
        <dbReference type="Google" id="ProtNLM"/>
    </source>
</evidence>
<gene>
    <name evidence="1" type="ORF">CGOC_LOCUS8895</name>
</gene>
<reference evidence="1 2" key="1">
    <citation type="submission" date="2018-11" db="EMBL/GenBank/DDBJ databases">
        <authorList>
            <consortium name="Pathogen Informatics"/>
        </authorList>
    </citation>
    <scope>NUCLEOTIDE SEQUENCE [LARGE SCALE GENOMIC DNA]</scope>
</reference>
<accession>A0A3P7PS58</accession>
<dbReference type="CDD" id="cd00037">
    <property type="entry name" value="CLECT"/>
    <property type="match status" value="1"/>
</dbReference>